<name>A0A427BRA7_9FLAO</name>
<evidence type="ECO:0000313" key="1">
    <source>
        <dbReference type="EMBL" id="RRT93164.1"/>
    </source>
</evidence>
<reference evidence="1 2" key="1">
    <citation type="submission" date="2018-10" db="EMBL/GenBank/DDBJ databases">
        <title>Transmission dynamics of multidrug resistant bacteria on intensive care unit surfaces.</title>
        <authorList>
            <person name="D'Souza A.W."/>
            <person name="Potter R.F."/>
            <person name="Wallace M."/>
            <person name="Shupe A."/>
            <person name="Patel S."/>
            <person name="Sun S."/>
            <person name="Gul D."/>
            <person name="Kwon J.H."/>
            <person name="Andleeb S."/>
            <person name="Burnham C.-A.D."/>
            <person name="Dantas G."/>
        </authorList>
    </citation>
    <scope>NUCLEOTIDE SEQUENCE [LARGE SCALE GENOMIC DNA]</scope>
    <source>
        <strain evidence="1 2">WF_348</strain>
    </source>
</reference>
<dbReference type="EMBL" id="RHPO01000005">
    <property type="protein sequence ID" value="RRT93164.1"/>
    <property type="molecule type" value="Genomic_DNA"/>
</dbReference>
<dbReference type="Proteomes" id="UP000267844">
    <property type="component" value="Unassembled WGS sequence"/>
</dbReference>
<proteinExistence type="predicted"/>
<gene>
    <name evidence="1" type="ORF">EGI89_04090</name>
</gene>
<protein>
    <submittedName>
        <fullName evidence="1">DUF4625 domain-containing protein</fullName>
    </submittedName>
</protein>
<comment type="caution">
    <text evidence="1">The sequence shown here is derived from an EMBL/GenBank/DDBJ whole genome shotgun (WGS) entry which is preliminary data.</text>
</comment>
<sequence>MFINKSTKILKNNIQFKKIKTMKNSILKYSFITLSALFITSCSSDDSSLDTTKPEINLIAPKDHDEFHLGETISIDAILKDNVELGTVKIEIHSAEDGHQHRTANVNWTYDAEEAIPAGKTEHTLSHKVNIPTEGITEGHYHLGLFLIDRAGNQTQSFIEIVVGEDYDHDH</sequence>
<dbReference type="AlphaFoldDB" id="A0A427BRA7"/>
<evidence type="ECO:0000313" key="2">
    <source>
        <dbReference type="Proteomes" id="UP000267844"/>
    </source>
</evidence>
<dbReference type="Pfam" id="PF15418">
    <property type="entry name" value="DUF4625"/>
    <property type="match status" value="1"/>
</dbReference>
<organism evidence="1 2">
    <name type="scientific">Empedobacter falsenii</name>
    <dbReference type="NCBI Taxonomy" id="343874"/>
    <lineage>
        <taxon>Bacteria</taxon>
        <taxon>Pseudomonadati</taxon>
        <taxon>Bacteroidota</taxon>
        <taxon>Flavobacteriia</taxon>
        <taxon>Flavobacteriales</taxon>
        <taxon>Weeksellaceae</taxon>
        <taxon>Empedobacter</taxon>
    </lineage>
</organism>
<accession>A0A427BRA7</accession>
<dbReference type="InterPro" id="IPR027829">
    <property type="entry name" value="DUF4625"/>
</dbReference>